<comment type="caution">
    <text evidence="1">The sequence shown here is derived from an EMBL/GenBank/DDBJ whole genome shotgun (WGS) entry which is preliminary data.</text>
</comment>
<dbReference type="AlphaFoldDB" id="A0A3N0W5N6"/>
<proteinExistence type="predicted"/>
<name>A0A3N0W5N6_9FLAO</name>
<accession>A0A3N0W5N6</accession>
<dbReference type="Proteomes" id="UP000269375">
    <property type="component" value="Unassembled WGS sequence"/>
</dbReference>
<evidence type="ECO:0000313" key="1">
    <source>
        <dbReference type="EMBL" id="ROI00368.1"/>
    </source>
</evidence>
<sequence>MFPLSLKLKEFYSMDWQYLKDEVYFSDGSLRDIYVLDTLRSDWQKWIDFVNENYKIKFEYCDYDGNLKFDDKIISKPVFDFWDKKNDFTVNATINVGNIIVKCYFFTEEELENDIEPLEVKNIDQHDQIIEYLKSVSKILNKEVILTTENYSANYDVLVTVNNNHVLIK</sequence>
<gene>
    <name evidence="1" type="ORF">EGI05_05640</name>
</gene>
<evidence type="ECO:0000313" key="2">
    <source>
        <dbReference type="Proteomes" id="UP000269375"/>
    </source>
</evidence>
<organism evidence="1 2">
    <name type="scientific">Chryseobacterium daecheongense</name>
    <dbReference type="NCBI Taxonomy" id="192389"/>
    <lineage>
        <taxon>Bacteria</taxon>
        <taxon>Pseudomonadati</taxon>
        <taxon>Bacteroidota</taxon>
        <taxon>Flavobacteriia</taxon>
        <taxon>Flavobacteriales</taxon>
        <taxon>Weeksellaceae</taxon>
        <taxon>Chryseobacterium group</taxon>
        <taxon>Chryseobacterium</taxon>
    </lineage>
</organism>
<reference evidence="1 2" key="1">
    <citation type="submission" date="2018-11" db="EMBL/GenBank/DDBJ databases">
        <title>Proposal to divide the Flavobacteriaceae and reorganize its genera based on Amino Acid Identity values calculated from whole genome sequences.</title>
        <authorList>
            <person name="Nicholson A.C."/>
            <person name="Gulvik C.A."/>
            <person name="Whitney A.M."/>
            <person name="Humrighouse B.W."/>
            <person name="Bell M."/>
            <person name="Holmes B."/>
            <person name="Steigerwalt A."/>
            <person name="Villarma A."/>
            <person name="Sheth M."/>
            <person name="Batra D."/>
            <person name="Pryor J."/>
            <person name="Bernardet J.-F."/>
            <person name="Hugo C."/>
            <person name="Kampfer P."/>
            <person name="Newman J."/>
            <person name="Mcquiston J.R."/>
        </authorList>
    </citation>
    <scope>NUCLEOTIDE SEQUENCE [LARGE SCALE GENOMIC DNA]</scope>
    <source>
        <strain evidence="1 2">DSM 15235</strain>
    </source>
</reference>
<dbReference type="EMBL" id="RJTX01000001">
    <property type="protein sequence ID" value="ROI00368.1"/>
    <property type="molecule type" value="Genomic_DNA"/>
</dbReference>
<protein>
    <submittedName>
        <fullName evidence="1">Uncharacterized protein</fullName>
    </submittedName>
</protein>